<dbReference type="GO" id="GO:0140359">
    <property type="term" value="F:ABC-type transporter activity"/>
    <property type="evidence" value="ECO:0007669"/>
    <property type="project" value="InterPro"/>
</dbReference>
<keyword evidence="9 12" id="KW-0472">Membrane</keyword>
<dbReference type="InterPro" id="IPR039421">
    <property type="entry name" value="Type_1_exporter"/>
</dbReference>
<feature type="domain" description="ABC transporter" evidence="13">
    <location>
        <begin position="1007"/>
        <end position="1243"/>
    </location>
</feature>
<feature type="domain" description="ABC transporter" evidence="13">
    <location>
        <begin position="359"/>
        <end position="595"/>
    </location>
</feature>
<name>A0A443Q2Z1_9MAGN</name>
<proteinExistence type="inferred from homology"/>
<keyword evidence="5" id="KW-0677">Repeat</keyword>
<keyword evidence="3" id="KW-0813">Transport</keyword>
<dbReference type="CDD" id="cd03249">
    <property type="entry name" value="ABC_MTABC3_MDL1_MDL2"/>
    <property type="match status" value="2"/>
</dbReference>
<dbReference type="PANTHER" id="PTHR24222">
    <property type="entry name" value="ABC TRANSPORTER B FAMILY"/>
    <property type="match status" value="1"/>
</dbReference>
<dbReference type="AlphaFoldDB" id="A0A443Q2Z1"/>
<evidence type="ECO:0000256" key="3">
    <source>
        <dbReference type="ARBA" id="ARBA00022448"/>
    </source>
</evidence>
<dbReference type="Proteomes" id="UP000283530">
    <property type="component" value="Unassembled WGS sequence"/>
</dbReference>
<feature type="domain" description="ABC transmembrane type-1" evidence="14">
    <location>
        <begin position="38"/>
        <end position="324"/>
    </location>
</feature>
<dbReference type="FunFam" id="1.20.1560.10:FF:000009">
    <property type="entry name" value="ABC transporter B family member 1"/>
    <property type="match status" value="1"/>
</dbReference>
<evidence type="ECO:0000256" key="6">
    <source>
        <dbReference type="ARBA" id="ARBA00022741"/>
    </source>
</evidence>
<keyword evidence="8 12" id="KW-1133">Transmembrane helix</keyword>
<dbReference type="Gene3D" id="3.40.50.300">
    <property type="entry name" value="P-loop containing nucleotide triphosphate hydrolases"/>
    <property type="match status" value="2"/>
</dbReference>
<accession>A0A443Q2Z1</accession>
<sequence>MKQVSERDGGGGHSRRVEKVPFYKLFSFADGWDIVMMITGTLAAIGSGLSMPLSTVIFGQVINSFAGSHSNSFAHEVFKVVWKYVYLAIYSAVLSSIQVSSWMITGERQAARIRGLYLKAILRQDIAFFDKETTTGEVIGRMSGDTILIQGAMGEKVGKFIQLISTFCGAFVIAFIKGWQLTLVMLACIPPLVVAGGIMSLIISRIASRGQIAYAEAGNVVEQAVGSIRTVVSFTGEKKSIGKYNESLKTSYKTTVQQGSAVGLGVGAVLLIIFSSYGLAVWYGSKLIIEKGYNGGTVINVVVAIMTGGMSLGQASPPVNAFAAGQAAAYKMFETIIRKPEIDASDTSGIVLEDIKGDIELRNVSFSYPARPEIQVFLGFSLNVPSGTTAALVGESGSGKSTVISLVERFYDPQDGEVLIDGINLKKLRLGWIREKIGLVSQEPILFMTTIKENIAYGKVGATLEEIRRATELANAAKFIDKLPQGLDTMVGEHGTQLSGGQKQRIAIARAILKNPKILLLDEATSALDAESEHIVQDALQRVMLNRTTIVVAHRLSTIRNADTIAVVHGGKIVEQGCHSDLIKDSEGAYSQLVHLQEVNKQDEEVSSMEIGPAKTSFDISQAMSSSVFHGILPCRSTSKGSSGENISRSTSMNAGVSSLEDVHVRDEGKKKCDGNDGKPKNISIGRLFYLNKPELPVLLLGSIAASVNGVIFPVFGILLSSAIKIFFEPPHELQKDSRFWGLLFMGLGVVSLVVVPFQYYLFGVAGGKLIQRIRSLSFERVMHQEISWFDEPMNSSGAIGARLSANASNVRSLVGDLLALVVQNTSTVIAAVIIAFVANWKLAFIILLTIPLVGCHGYLQAKFLQGFSANAKGMYEEASQVANDAVSSIRTVASFCAEQKVMDLYEKKCEAPIKFGRREGIVSGGFYGLGFLVLYGAYALIFYVGARFVEKGSATSNQVFRAFLALTMGALGVSQSSAVGPDVSKCKDSAASIFGILDRKSKIDSSKDEGMTLPRVKGDIDFQNVNFKYPTRPDTVALVGESGSGKSTVIALLERFYDPDSGQILLDGVEIQKLKLNWLRQQMGLVSQEPILFNDTIRANIAYGKQGEVSEDDLIAVTEASNAHHFISALPQGYDTCVGERGVQLSGGQKQRIAIARAILKDPKILLLDEATSALDAESEHVVQEALDRVMMNRSTIVVAHRLSTINGADIIAVVKNGVIAEKGRHETLMKLPDGAYASLVALHTSSSK</sequence>
<dbReference type="FunFam" id="1.20.1560.10:FF:000025">
    <property type="entry name" value="ABC transporter B family member 9"/>
    <property type="match status" value="1"/>
</dbReference>
<evidence type="ECO:0000256" key="9">
    <source>
        <dbReference type="ARBA" id="ARBA00023136"/>
    </source>
</evidence>
<dbReference type="GO" id="GO:0010329">
    <property type="term" value="F:auxin efflux transmembrane transporter activity"/>
    <property type="evidence" value="ECO:0007669"/>
    <property type="project" value="UniProtKB-ARBA"/>
</dbReference>
<dbReference type="InterPro" id="IPR036640">
    <property type="entry name" value="ABC1_TM_sf"/>
</dbReference>
<evidence type="ECO:0000256" key="5">
    <source>
        <dbReference type="ARBA" id="ARBA00022737"/>
    </source>
</evidence>
<dbReference type="InterPro" id="IPR011527">
    <property type="entry name" value="ABC1_TM_dom"/>
</dbReference>
<comment type="similarity">
    <text evidence="2">Belongs to the ABC transporter superfamily. ABCB family. Multidrug resistance exporter (TC 3.A.1.201) subfamily.</text>
</comment>
<evidence type="ECO:0000256" key="7">
    <source>
        <dbReference type="ARBA" id="ARBA00022840"/>
    </source>
</evidence>
<dbReference type="GO" id="GO:0005524">
    <property type="term" value="F:ATP binding"/>
    <property type="evidence" value="ECO:0007669"/>
    <property type="project" value="UniProtKB-KW"/>
</dbReference>
<dbReference type="FunFam" id="3.40.50.300:FF:000066">
    <property type="entry name" value="ABC transporter B family member 1"/>
    <property type="match status" value="2"/>
</dbReference>
<reference evidence="15 16" key="1">
    <citation type="journal article" date="2019" name="Nat. Plants">
        <title>Stout camphor tree genome fills gaps in understanding of flowering plant genome evolution.</title>
        <authorList>
            <person name="Chaw S.M."/>
            <person name="Liu Y.C."/>
            <person name="Wu Y.W."/>
            <person name="Wang H.Y."/>
            <person name="Lin C.I."/>
            <person name="Wu C.S."/>
            <person name="Ke H.M."/>
            <person name="Chang L.Y."/>
            <person name="Hsu C.Y."/>
            <person name="Yang H.T."/>
            <person name="Sudianto E."/>
            <person name="Hsu M.H."/>
            <person name="Wu K.P."/>
            <person name="Wang L.N."/>
            <person name="Leebens-Mack J.H."/>
            <person name="Tsai I.J."/>
        </authorList>
    </citation>
    <scope>NUCLEOTIDE SEQUENCE [LARGE SCALE GENOMIC DNA]</scope>
    <source>
        <strain evidence="16">cv. Chaw 1501</strain>
        <tissue evidence="15">Young leaves</tissue>
    </source>
</reference>
<keyword evidence="16" id="KW-1185">Reference proteome</keyword>
<evidence type="ECO:0000256" key="10">
    <source>
        <dbReference type="ARBA" id="ARBA00023180"/>
    </source>
</evidence>
<keyword evidence="7" id="KW-0067">ATP-binding</keyword>
<feature type="transmembrane region" description="Helical" evidence="12">
    <location>
        <begin position="157"/>
        <end position="176"/>
    </location>
</feature>
<dbReference type="InterPro" id="IPR027417">
    <property type="entry name" value="P-loop_NTPase"/>
</dbReference>
<protein>
    <submittedName>
        <fullName evidence="15">ABC transporter B family member 9</fullName>
    </submittedName>
</protein>
<dbReference type="Gene3D" id="1.20.1560.10">
    <property type="entry name" value="ABC transporter type 1, transmembrane domain"/>
    <property type="match status" value="1"/>
</dbReference>
<dbReference type="SMART" id="SM00382">
    <property type="entry name" value="AAA"/>
    <property type="match status" value="2"/>
</dbReference>
<dbReference type="InterPro" id="IPR003593">
    <property type="entry name" value="AAA+_ATPase"/>
</dbReference>
<evidence type="ECO:0000256" key="8">
    <source>
        <dbReference type="ARBA" id="ARBA00022989"/>
    </source>
</evidence>
<comment type="caution">
    <text evidence="15">The sequence shown here is derived from an EMBL/GenBank/DDBJ whole genome shotgun (WGS) entry which is preliminary data.</text>
</comment>
<feature type="compositionally biased region" description="Polar residues" evidence="11">
    <location>
        <begin position="639"/>
        <end position="657"/>
    </location>
</feature>
<dbReference type="OrthoDB" id="6500128at2759"/>
<evidence type="ECO:0000256" key="2">
    <source>
        <dbReference type="ARBA" id="ARBA00007577"/>
    </source>
</evidence>
<dbReference type="PROSITE" id="PS50893">
    <property type="entry name" value="ABC_TRANSPORTER_2"/>
    <property type="match status" value="2"/>
</dbReference>
<evidence type="ECO:0000256" key="1">
    <source>
        <dbReference type="ARBA" id="ARBA00004651"/>
    </source>
</evidence>
<keyword evidence="4 12" id="KW-0812">Transmembrane</keyword>
<keyword evidence="6" id="KW-0547">Nucleotide-binding</keyword>
<comment type="subcellular location">
    <subcellularLocation>
        <location evidence="1">Cell membrane</location>
        <topology evidence="1">Multi-pass membrane protein</topology>
    </subcellularLocation>
</comment>
<dbReference type="FunFam" id="1.20.1560.10:FF:000044">
    <property type="entry name" value="ABC transporter B family member 9"/>
    <property type="match status" value="1"/>
</dbReference>
<feature type="transmembrane region" description="Helical" evidence="12">
    <location>
        <begin position="182"/>
        <end position="203"/>
    </location>
</feature>
<dbReference type="Pfam" id="PF00005">
    <property type="entry name" value="ABC_tran"/>
    <property type="match status" value="2"/>
</dbReference>
<dbReference type="SUPFAM" id="SSF90123">
    <property type="entry name" value="ABC transporter transmembrane region"/>
    <property type="match status" value="2"/>
</dbReference>
<dbReference type="STRING" id="337451.A0A443Q2Z1"/>
<feature type="transmembrane region" description="Helical" evidence="12">
    <location>
        <begin position="261"/>
        <end position="283"/>
    </location>
</feature>
<dbReference type="PANTHER" id="PTHR24222:SF50">
    <property type="entry name" value="ABC TRANSPORTER B FAMILY MEMBER 9-LIKE ISOFORM X2"/>
    <property type="match status" value="1"/>
</dbReference>
<dbReference type="SUPFAM" id="SSF52540">
    <property type="entry name" value="P-loop containing nucleoside triphosphate hydrolases"/>
    <property type="match status" value="2"/>
</dbReference>
<dbReference type="CDD" id="cd18577">
    <property type="entry name" value="ABC_6TM_Pgp_ABCB1_D1_like"/>
    <property type="match status" value="1"/>
</dbReference>
<dbReference type="EMBL" id="QPKB01000013">
    <property type="protein sequence ID" value="RWR97359.1"/>
    <property type="molecule type" value="Genomic_DNA"/>
</dbReference>
<feature type="transmembrane region" description="Helical" evidence="12">
    <location>
        <begin position="925"/>
        <end position="947"/>
    </location>
</feature>
<evidence type="ECO:0000313" key="15">
    <source>
        <dbReference type="EMBL" id="RWR97359.1"/>
    </source>
</evidence>
<evidence type="ECO:0000259" key="14">
    <source>
        <dbReference type="PROSITE" id="PS50929"/>
    </source>
</evidence>
<dbReference type="CDD" id="cd18578">
    <property type="entry name" value="ABC_6TM_Pgp_ABCB1_D2_like"/>
    <property type="match status" value="1"/>
</dbReference>
<feature type="transmembrane region" description="Helical" evidence="12">
    <location>
        <begin position="740"/>
        <end position="763"/>
    </location>
</feature>
<feature type="transmembrane region" description="Helical" evidence="12">
    <location>
        <begin position="696"/>
        <end position="720"/>
    </location>
</feature>
<evidence type="ECO:0000313" key="16">
    <source>
        <dbReference type="Proteomes" id="UP000283530"/>
    </source>
</evidence>
<feature type="domain" description="ABC transmembrane type-1" evidence="14">
    <location>
        <begin position="700"/>
        <end position="986"/>
    </location>
</feature>
<organism evidence="15 16">
    <name type="scientific">Cinnamomum micranthum f. kanehirae</name>
    <dbReference type="NCBI Taxonomy" id="337451"/>
    <lineage>
        <taxon>Eukaryota</taxon>
        <taxon>Viridiplantae</taxon>
        <taxon>Streptophyta</taxon>
        <taxon>Embryophyta</taxon>
        <taxon>Tracheophyta</taxon>
        <taxon>Spermatophyta</taxon>
        <taxon>Magnoliopsida</taxon>
        <taxon>Magnoliidae</taxon>
        <taxon>Laurales</taxon>
        <taxon>Lauraceae</taxon>
        <taxon>Cinnamomum</taxon>
    </lineage>
</organism>
<dbReference type="PROSITE" id="PS50929">
    <property type="entry name" value="ABC_TM1F"/>
    <property type="match status" value="2"/>
</dbReference>
<evidence type="ECO:0000256" key="12">
    <source>
        <dbReference type="SAM" id="Phobius"/>
    </source>
</evidence>
<dbReference type="GO" id="GO:0005886">
    <property type="term" value="C:plasma membrane"/>
    <property type="evidence" value="ECO:0007669"/>
    <property type="project" value="UniProtKB-SubCell"/>
</dbReference>
<dbReference type="PROSITE" id="PS00211">
    <property type="entry name" value="ABC_TRANSPORTER_1"/>
    <property type="match status" value="2"/>
</dbReference>
<evidence type="ECO:0000256" key="4">
    <source>
        <dbReference type="ARBA" id="ARBA00022692"/>
    </source>
</evidence>
<dbReference type="InterPro" id="IPR017871">
    <property type="entry name" value="ABC_transporter-like_CS"/>
</dbReference>
<dbReference type="GO" id="GO:0010328">
    <property type="term" value="F:auxin influx transmembrane transporter activity"/>
    <property type="evidence" value="ECO:0007669"/>
    <property type="project" value="UniProtKB-ARBA"/>
</dbReference>
<dbReference type="Pfam" id="PF00664">
    <property type="entry name" value="ABC_membrane"/>
    <property type="match status" value="2"/>
</dbReference>
<dbReference type="InterPro" id="IPR003439">
    <property type="entry name" value="ABC_transporter-like_ATP-bd"/>
</dbReference>
<dbReference type="GO" id="GO:0016887">
    <property type="term" value="F:ATP hydrolysis activity"/>
    <property type="evidence" value="ECO:0007669"/>
    <property type="project" value="InterPro"/>
</dbReference>
<feature type="transmembrane region" description="Helical" evidence="12">
    <location>
        <begin position="84"/>
        <end position="104"/>
    </location>
</feature>
<evidence type="ECO:0000259" key="13">
    <source>
        <dbReference type="PROSITE" id="PS50893"/>
    </source>
</evidence>
<keyword evidence="10" id="KW-0325">Glycoprotein</keyword>
<gene>
    <name evidence="15" type="ORF">CKAN_02678700</name>
</gene>
<evidence type="ECO:0000256" key="11">
    <source>
        <dbReference type="SAM" id="MobiDB-lite"/>
    </source>
</evidence>
<feature type="region of interest" description="Disordered" evidence="11">
    <location>
        <begin position="639"/>
        <end position="658"/>
    </location>
</feature>